<gene>
    <name evidence="1" type="ORF">METZ01_LOCUS478992</name>
</gene>
<proteinExistence type="predicted"/>
<dbReference type="AlphaFoldDB" id="A0A383C3D5"/>
<organism evidence="1">
    <name type="scientific">marine metagenome</name>
    <dbReference type="NCBI Taxonomy" id="408172"/>
    <lineage>
        <taxon>unclassified sequences</taxon>
        <taxon>metagenomes</taxon>
        <taxon>ecological metagenomes</taxon>
    </lineage>
</organism>
<dbReference type="EMBL" id="UINC01205113">
    <property type="protein sequence ID" value="SVE26138.1"/>
    <property type="molecule type" value="Genomic_DNA"/>
</dbReference>
<name>A0A383C3D5_9ZZZZ</name>
<feature type="non-terminal residue" evidence="1">
    <location>
        <position position="32"/>
    </location>
</feature>
<protein>
    <submittedName>
        <fullName evidence="1">Uncharacterized protein</fullName>
    </submittedName>
</protein>
<reference evidence="1" key="1">
    <citation type="submission" date="2018-05" db="EMBL/GenBank/DDBJ databases">
        <authorList>
            <person name="Lanie J.A."/>
            <person name="Ng W.-L."/>
            <person name="Kazmierczak K.M."/>
            <person name="Andrzejewski T.M."/>
            <person name="Davidsen T.M."/>
            <person name="Wayne K.J."/>
            <person name="Tettelin H."/>
            <person name="Glass J.I."/>
            <person name="Rusch D."/>
            <person name="Podicherti R."/>
            <person name="Tsui H.-C.T."/>
            <person name="Winkler M.E."/>
        </authorList>
    </citation>
    <scope>NUCLEOTIDE SEQUENCE</scope>
</reference>
<accession>A0A383C3D5</accession>
<evidence type="ECO:0000313" key="1">
    <source>
        <dbReference type="EMBL" id="SVE26138.1"/>
    </source>
</evidence>
<sequence length="32" mass="3580">MKQSLLPGIFDAWPKLSQLFLTTTETALCRLG</sequence>